<protein>
    <submittedName>
        <fullName evidence="1">Uncharacterized protein</fullName>
    </submittedName>
</protein>
<evidence type="ECO:0000313" key="2">
    <source>
        <dbReference type="Proteomes" id="UP001430953"/>
    </source>
</evidence>
<keyword evidence="2" id="KW-1185">Reference proteome</keyword>
<comment type="caution">
    <text evidence="1">The sequence shown here is derived from an EMBL/GenBank/DDBJ whole genome shotgun (WGS) entry which is preliminary data.</text>
</comment>
<accession>A0AAW2GS04</accession>
<gene>
    <name evidence="1" type="ORF">PUN28_001986</name>
</gene>
<proteinExistence type="predicted"/>
<organism evidence="1 2">
    <name type="scientific">Cardiocondyla obscurior</name>
    <dbReference type="NCBI Taxonomy" id="286306"/>
    <lineage>
        <taxon>Eukaryota</taxon>
        <taxon>Metazoa</taxon>
        <taxon>Ecdysozoa</taxon>
        <taxon>Arthropoda</taxon>
        <taxon>Hexapoda</taxon>
        <taxon>Insecta</taxon>
        <taxon>Pterygota</taxon>
        <taxon>Neoptera</taxon>
        <taxon>Endopterygota</taxon>
        <taxon>Hymenoptera</taxon>
        <taxon>Apocrita</taxon>
        <taxon>Aculeata</taxon>
        <taxon>Formicoidea</taxon>
        <taxon>Formicidae</taxon>
        <taxon>Myrmicinae</taxon>
        <taxon>Cardiocondyla</taxon>
    </lineage>
</organism>
<dbReference type="Proteomes" id="UP001430953">
    <property type="component" value="Unassembled WGS sequence"/>
</dbReference>
<sequence>MSTAPQTSLFVPLGACEGCAWVKRNASIGMLVSRAGGRRVEREQTRMINCCNESLCGDSRVMKKRPKMNIAGNTRIPEIYGAVLSSSLSGI</sequence>
<dbReference type="AlphaFoldDB" id="A0AAW2GS04"/>
<evidence type="ECO:0000313" key="1">
    <source>
        <dbReference type="EMBL" id="KAL0130069.1"/>
    </source>
</evidence>
<reference evidence="1 2" key="1">
    <citation type="submission" date="2023-03" db="EMBL/GenBank/DDBJ databases">
        <title>High recombination rates correlate with genetic variation in Cardiocondyla obscurior ants.</title>
        <authorList>
            <person name="Errbii M."/>
        </authorList>
    </citation>
    <scope>NUCLEOTIDE SEQUENCE [LARGE SCALE GENOMIC DNA]</scope>
    <source>
        <strain evidence="1">Alpha-2009</strain>
        <tissue evidence="1">Whole body</tissue>
    </source>
</reference>
<name>A0AAW2GS04_9HYME</name>
<dbReference type="EMBL" id="JADYXP020000002">
    <property type="protein sequence ID" value="KAL0130069.1"/>
    <property type="molecule type" value="Genomic_DNA"/>
</dbReference>